<organism evidence="2 3">
    <name type="scientific">Kwoniella dendrophila CBS 6074</name>
    <dbReference type="NCBI Taxonomy" id="1295534"/>
    <lineage>
        <taxon>Eukaryota</taxon>
        <taxon>Fungi</taxon>
        <taxon>Dikarya</taxon>
        <taxon>Basidiomycota</taxon>
        <taxon>Agaricomycotina</taxon>
        <taxon>Tremellomycetes</taxon>
        <taxon>Tremellales</taxon>
        <taxon>Cryptococcaceae</taxon>
        <taxon>Kwoniella</taxon>
    </lineage>
</organism>
<dbReference type="PANTHER" id="PTHR37327:SF1">
    <property type="entry name" value="MICROTUBULE INTERACTING AND TRANSPORT DOMAIN-CONTAINING PROTEIN"/>
    <property type="match status" value="1"/>
</dbReference>
<dbReference type="SUPFAM" id="SSF116846">
    <property type="entry name" value="MIT domain"/>
    <property type="match status" value="1"/>
</dbReference>
<evidence type="ECO:0008006" key="4">
    <source>
        <dbReference type="Google" id="ProtNLM"/>
    </source>
</evidence>
<feature type="compositionally biased region" description="Polar residues" evidence="1">
    <location>
        <begin position="708"/>
        <end position="734"/>
    </location>
</feature>
<dbReference type="Proteomes" id="UP001355207">
    <property type="component" value="Chromosome 8"/>
</dbReference>
<dbReference type="Gene3D" id="1.20.58.80">
    <property type="entry name" value="Phosphotransferase system, lactose/cellobiose-type IIA subunit"/>
    <property type="match status" value="1"/>
</dbReference>
<feature type="compositionally biased region" description="Polar residues" evidence="1">
    <location>
        <begin position="525"/>
        <end position="549"/>
    </location>
</feature>
<feature type="compositionally biased region" description="Low complexity" evidence="1">
    <location>
        <begin position="399"/>
        <end position="418"/>
    </location>
</feature>
<feature type="region of interest" description="Disordered" evidence="1">
    <location>
        <begin position="525"/>
        <end position="614"/>
    </location>
</feature>
<feature type="compositionally biased region" description="Pro residues" evidence="1">
    <location>
        <begin position="95"/>
        <end position="112"/>
    </location>
</feature>
<feature type="compositionally biased region" description="Pro residues" evidence="1">
    <location>
        <begin position="155"/>
        <end position="168"/>
    </location>
</feature>
<sequence length="1178" mass="125301">MEGMIARSESVGLEPTQGESSMISHSGYNQRSRTASSSSSSQPHNPSTPPQHPSSLNDDNYLDVNAKWGGEGEIRTNATGSIRSSRMIGNRIGVSPPPPPGPPPSDPPPLPPALSSHPFAATVSSSSRPKPSSRLSSLSSLKKANLLSNSRPSSPAGPPPTNELPPLPSQSQTTPPKDPFSSSTMIDKSDNPSRPGHVRTISRNTIERENSIRPTVSPRSSSLFNTNTNQNQAGPSGTSSTGINTAVPVINEALGTPISLGKKPAPPVSSSENSNNNQISQSQSRNVSSSSQSHSHSSKPPRTPSRHLLQTALDLAQKAVEMDKNNDVLGALAAYREAVNRLKAVMERVGVESSGDKKASSKRGKTEEEGRTLRGIHDAYVARIQLLSSYESNPESDTSAEAGPSSYASSSTSSALNSTRPSNSTSTLVPPQAASAEGTPRPSLDDGGMTGIGNLMLSDSGDQSFDTSAMNLSPARPKAPVTSKLSTNDNVLATPPKTSAMIQNDASSPKLPNFNGQYKQGVSLQQAVDQAVTPSNPTSSVAFPQSGSIPSLGLGYPTSPPNMIQSTSTLTSTPMKSHVSSRSISGESDNSPSSSGKSRLKRPNRPSMGLDMEADLSGIDGIQGEEVEMLARTPKEESHMPSSFGSSSSIKLKSKMLQESPNSINRPLPPLPNSASSTIDQNGQPIITTRKASLTGASKPLPLPATTLLVSPTTTQGTISQRRQSRPISGTISTLVDQPQVQLQQQQQQQPSSNLSSIPVSSSNSSVRSISQSSIGTRLTAKSQPGQRPNNTSIDQGSGSSIPPVPSNQLRHKSSFSSSSQLGIGMIQPQISKHAGSGFGSISNHVGLRIETNHNSSTGLAPPANITRPGISPRSLPPLPDTAISGIGSSVNGSLISPLPEIQPIEVLHRPFHLLRILGSSMDPEGNGSYLTGSIHISPAIWNFSSSSSSTISSSSKNKDKDNGLISLKIIAQEIKIRCLESLILHFESIRITSQGLLNSQRNKKRSTPLSANENINKLGEDFILNLDELEEEFDNTHKLLSKNGINLINWKGKKHSGTTKSWGSRISRSMDKMTNSNKKLLEYDKNGSLINGTDKYVDLLSNLCSASQIINEHLLNFTSGECTLAYSILSEKLYFGVESRLKRISEFLSKVIVPFILDDFKQFLLRYLKSGVKYLED</sequence>
<dbReference type="InterPro" id="IPR036181">
    <property type="entry name" value="MIT_dom_sf"/>
</dbReference>
<keyword evidence="3" id="KW-1185">Reference proteome</keyword>
<dbReference type="AlphaFoldDB" id="A0AAX4K169"/>
<proteinExistence type="predicted"/>
<feature type="compositionally biased region" description="Polar residues" evidence="1">
    <location>
        <begin position="460"/>
        <end position="471"/>
    </location>
</feature>
<dbReference type="RefSeq" id="XP_066078069.1">
    <property type="nucleotide sequence ID" value="XM_066221972.1"/>
</dbReference>
<feature type="region of interest" description="Disordered" evidence="1">
    <location>
        <begin position="350"/>
        <end position="374"/>
    </location>
</feature>
<gene>
    <name evidence="2" type="ORF">L201_006250</name>
</gene>
<feature type="compositionally biased region" description="Low complexity" evidence="1">
    <location>
        <begin position="113"/>
        <end position="151"/>
    </location>
</feature>
<feature type="compositionally biased region" description="Polar residues" evidence="1">
    <location>
        <begin position="775"/>
        <end position="801"/>
    </location>
</feature>
<evidence type="ECO:0000313" key="2">
    <source>
        <dbReference type="EMBL" id="WWC91307.1"/>
    </source>
</evidence>
<evidence type="ECO:0000313" key="3">
    <source>
        <dbReference type="Proteomes" id="UP001355207"/>
    </source>
</evidence>
<feature type="compositionally biased region" description="Polar residues" evidence="1">
    <location>
        <begin position="561"/>
        <end position="582"/>
    </location>
</feature>
<feature type="region of interest" description="Disordered" evidence="1">
    <location>
        <begin position="1"/>
        <end position="243"/>
    </location>
</feature>
<feature type="compositionally biased region" description="Polar residues" evidence="1">
    <location>
        <begin position="419"/>
        <end position="429"/>
    </location>
</feature>
<protein>
    <recommendedName>
        <fullName evidence="4">MIT domain-containing protein</fullName>
    </recommendedName>
</protein>
<feature type="compositionally biased region" description="Low complexity" evidence="1">
    <location>
        <begin position="29"/>
        <end position="45"/>
    </location>
</feature>
<name>A0AAX4K169_9TREE</name>
<feature type="compositionally biased region" description="Low complexity" evidence="1">
    <location>
        <begin position="583"/>
        <end position="597"/>
    </location>
</feature>
<feature type="region of interest" description="Disordered" evidence="1">
    <location>
        <begin position="656"/>
        <end position="821"/>
    </location>
</feature>
<dbReference type="EMBL" id="CP144105">
    <property type="protein sequence ID" value="WWC91307.1"/>
    <property type="molecule type" value="Genomic_DNA"/>
</dbReference>
<accession>A0AAX4K169</accession>
<feature type="compositionally biased region" description="Low complexity" evidence="1">
    <location>
        <begin position="269"/>
        <end position="295"/>
    </location>
</feature>
<dbReference type="GeneID" id="91096919"/>
<dbReference type="PANTHER" id="PTHR37327">
    <property type="entry name" value="CHROMOSOME 1, WHOLE GENOME SHOTGUN SEQUENCE"/>
    <property type="match status" value="1"/>
</dbReference>
<reference evidence="2 3" key="1">
    <citation type="submission" date="2024-01" db="EMBL/GenBank/DDBJ databases">
        <title>Comparative genomics of Cryptococcus and Kwoniella reveals pathogenesis evolution and contrasting modes of karyotype evolution via chromosome fusion or intercentromeric recombination.</title>
        <authorList>
            <person name="Coelho M.A."/>
            <person name="David-Palma M."/>
            <person name="Shea T."/>
            <person name="Bowers K."/>
            <person name="McGinley-Smith S."/>
            <person name="Mohammad A.W."/>
            <person name="Gnirke A."/>
            <person name="Yurkov A.M."/>
            <person name="Nowrousian M."/>
            <person name="Sun S."/>
            <person name="Cuomo C.A."/>
            <person name="Heitman J."/>
        </authorList>
    </citation>
    <scope>NUCLEOTIDE SEQUENCE [LARGE SCALE GENOMIC DNA]</scope>
    <source>
        <strain evidence="2 3">CBS 6074</strain>
    </source>
</reference>
<feature type="compositionally biased region" description="Polar residues" evidence="1">
    <location>
        <begin position="17"/>
        <end position="28"/>
    </location>
</feature>
<feature type="compositionally biased region" description="Polar residues" evidence="1">
    <location>
        <begin position="212"/>
        <end position="243"/>
    </location>
</feature>
<feature type="compositionally biased region" description="Low complexity" evidence="1">
    <location>
        <begin position="735"/>
        <end position="774"/>
    </location>
</feature>
<feature type="region of interest" description="Disordered" evidence="1">
    <location>
        <begin position="391"/>
        <end position="494"/>
    </location>
</feature>
<feature type="region of interest" description="Disordered" evidence="1">
    <location>
        <begin position="257"/>
        <end position="306"/>
    </location>
</feature>
<feature type="compositionally biased region" description="Polar residues" evidence="1">
    <location>
        <begin position="673"/>
        <end position="696"/>
    </location>
</feature>
<evidence type="ECO:0000256" key="1">
    <source>
        <dbReference type="SAM" id="MobiDB-lite"/>
    </source>
</evidence>
<feature type="compositionally biased region" description="Polar residues" evidence="1">
    <location>
        <begin position="483"/>
        <end position="494"/>
    </location>
</feature>